<feature type="domain" description="MacB-like periplasmic core" evidence="8">
    <location>
        <begin position="434"/>
        <end position="623"/>
    </location>
</feature>
<feature type="transmembrane region" description="Helical" evidence="6">
    <location>
        <begin position="287"/>
        <end position="306"/>
    </location>
</feature>
<accession>A0ABS5IXX6</accession>
<feature type="transmembrane region" description="Helical" evidence="6">
    <location>
        <begin position="378"/>
        <end position="400"/>
    </location>
</feature>
<keyword evidence="3 6" id="KW-0812">Transmembrane</keyword>
<gene>
    <name evidence="9" type="ORF">KE626_10485</name>
</gene>
<protein>
    <submittedName>
        <fullName evidence="9">ABC transporter permease</fullName>
    </submittedName>
</protein>
<feature type="domain" description="ABC3 transporter permease C-terminal" evidence="7">
    <location>
        <begin position="290"/>
        <end position="405"/>
    </location>
</feature>
<dbReference type="Proteomes" id="UP000676386">
    <property type="component" value="Unassembled WGS sequence"/>
</dbReference>
<keyword evidence="5 6" id="KW-0472">Membrane</keyword>
<feature type="transmembrane region" description="Helical" evidence="6">
    <location>
        <begin position="758"/>
        <end position="778"/>
    </location>
</feature>
<dbReference type="RefSeq" id="WP_211972847.1">
    <property type="nucleotide sequence ID" value="NZ_CBFHAM010000001.1"/>
</dbReference>
<dbReference type="InterPro" id="IPR025857">
    <property type="entry name" value="MacB_PCD"/>
</dbReference>
<feature type="transmembrane region" description="Helical" evidence="6">
    <location>
        <begin position="340"/>
        <end position="358"/>
    </location>
</feature>
<evidence type="ECO:0000259" key="8">
    <source>
        <dbReference type="Pfam" id="PF12704"/>
    </source>
</evidence>
<feature type="domain" description="MacB-like periplasmic core" evidence="8">
    <location>
        <begin position="20"/>
        <end position="245"/>
    </location>
</feature>
<evidence type="ECO:0000256" key="1">
    <source>
        <dbReference type="ARBA" id="ARBA00004651"/>
    </source>
</evidence>
<feature type="transmembrane region" description="Helical" evidence="6">
    <location>
        <begin position="21"/>
        <end position="41"/>
    </location>
</feature>
<evidence type="ECO:0000313" key="10">
    <source>
        <dbReference type="Proteomes" id="UP000676386"/>
    </source>
</evidence>
<sequence length="792" mass="88306">MFRKNIRITWRNLVKDKQFTLLNLVGLSTGLACSLLLWLWVSDERNVDKFNEKDKQLYQVLVNAKGNSGIETMPYTPGLLAKTLREEMPEVEYSVSVLPSQWFPFKGVMTNGDTRIKASGQYAGKDYFNVFTMPLLAGNKHQVLSDKYSVVISEEIARKFFNTTNGVVGKSLKWDNGELSGLFTVSGIFKSNPPSATQQFDLIFSYDLLLEKRPNLLYWGNQDPYTFVIVKNNTNITQLNNKIRDFVRQKDKHADVDLFLTRFSDQYLYGKYENGVQAGGRITYVKIFSIIAALILLIACINFMNLSTARASRRMKEIGIKKVMGASRGTLVMQYIGESMLMSFLSLVLAIIFVILLLPVFNDITGKQLSLHITADMLLAVTGITLLTGLVAGSYPALYLSGFNPVSVLKGKLNTSFGEVMVRKGLVVFQFTLSVVFIAAVLIVYKQLSYIQSKNLGYNRDHLIHFEIPLQEDSASLSHAAAFVNELKSIPGVVNASSYYHNLMGAHGGTSALQWSGKDPNTKIGFSNLEVGYNFLETAGISIKEGRNFSPNSNAQKEIVLNETAVKSMGLKDPVGKTIKLWGNDREIVGIAANFNFESLYQSVGPCFFQSFPAMPNIMVRVNGSTEESTLAGIRKAYQQFNPGMAFEYRFLDDDYQVLYASEMRIGRLSRYFAGLAIIISCLGLFGLAAFTAQRRQKEISIRKVVGASVSGLTLLLSKDFFKLVLIAVVIAFMLVWWGMNNWLDQFAYHIHIGADVFLVTIGAISSITLLTVSFHAIKTAVANPVRYLKAE</sequence>
<evidence type="ECO:0000256" key="2">
    <source>
        <dbReference type="ARBA" id="ARBA00022475"/>
    </source>
</evidence>
<evidence type="ECO:0000256" key="5">
    <source>
        <dbReference type="ARBA" id="ARBA00023136"/>
    </source>
</evidence>
<dbReference type="Pfam" id="PF02687">
    <property type="entry name" value="FtsX"/>
    <property type="match status" value="2"/>
</dbReference>
<organism evidence="9 10">
    <name type="scientific">Chitinophaga hostae</name>
    <dbReference type="NCBI Taxonomy" id="2831022"/>
    <lineage>
        <taxon>Bacteria</taxon>
        <taxon>Pseudomonadati</taxon>
        <taxon>Bacteroidota</taxon>
        <taxon>Chitinophagia</taxon>
        <taxon>Chitinophagales</taxon>
        <taxon>Chitinophagaceae</taxon>
        <taxon>Chitinophaga</taxon>
    </lineage>
</organism>
<evidence type="ECO:0000259" key="7">
    <source>
        <dbReference type="Pfam" id="PF02687"/>
    </source>
</evidence>
<feature type="domain" description="ABC3 transporter permease C-terminal" evidence="7">
    <location>
        <begin position="673"/>
        <end position="779"/>
    </location>
</feature>
<keyword evidence="4 6" id="KW-1133">Transmembrane helix</keyword>
<keyword evidence="10" id="KW-1185">Reference proteome</keyword>
<feature type="transmembrane region" description="Helical" evidence="6">
    <location>
        <begin position="672"/>
        <end position="693"/>
    </location>
</feature>
<dbReference type="PANTHER" id="PTHR30572:SF18">
    <property type="entry name" value="ABC-TYPE MACROLIDE FAMILY EXPORT SYSTEM PERMEASE COMPONENT 2"/>
    <property type="match status" value="1"/>
</dbReference>
<keyword evidence="2" id="KW-1003">Cell membrane</keyword>
<dbReference type="Pfam" id="PF12704">
    <property type="entry name" value="MacB_PCD"/>
    <property type="match status" value="2"/>
</dbReference>
<dbReference type="PROSITE" id="PS51257">
    <property type="entry name" value="PROKAR_LIPOPROTEIN"/>
    <property type="match status" value="1"/>
</dbReference>
<dbReference type="InterPro" id="IPR050250">
    <property type="entry name" value="Macrolide_Exporter_MacB"/>
</dbReference>
<reference evidence="9 10" key="1">
    <citation type="submission" date="2021-04" db="EMBL/GenBank/DDBJ databases">
        <title>Chitinophaga sp. nov., isolated from the rhizosphere soil.</title>
        <authorList>
            <person name="He S."/>
        </authorList>
    </citation>
    <scope>NUCLEOTIDE SEQUENCE [LARGE SCALE GENOMIC DNA]</scope>
    <source>
        <strain evidence="9 10">2R12</strain>
    </source>
</reference>
<dbReference type="EMBL" id="JAGTXB010000004">
    <property type="protein sequence ID" value="MBS0027735.1"/>
    <property type="molecule type" value="Genomic_DNA"/>
</dbReference>
<evidence type="ECO:0000256" key="3">
    <source>
        <dbReference type="ARBA" id="ARBA00022692"/>
    </source>
</evidence>
<feature type="transmembrane region" description="Helical" evidence="6">
    <location>
        <begin position="721"/>
        <end position="738"/>
    </location>
</feature>
<comment type="subcellular location">
    <subcellularLocation>
        <location evidence="1">Cell membrane</location>
        <topology evidence="1">Multi-pass membrane protein</topology>
    </subcellularLocation>
</comment>
<dbReference type="PANTHER" id="PTHR30572">
    <property type="entry name" value="MEMBRANE COMPONENT OF TRANSPORTER-RELATED"/>
    <property type="match status" value="1"/>
</dbReference>
<evidence type="ECO:0000313" key="9">
    <source>
        <dbReference type="EMBL" id="MBS0027735.1"/>
    </source>
</evidence>
<name>A0ABS5IXX6_9BACT</name>
<comment type="caution">
    <text evidence="9">The sequence shown here is derived from an EMBL/GenBank/DDBJ whole genome shotgun (WGS) entry which is preliminary data.</text>
</comment>
<evidence type="ECO:0000256" key="4">
    <source>
        <dbReference type="ARBA" id="ARBA00022989"/>
    </source>
</evidence>
<proteinExistence type="predicted"/>
<feature type="transmembrane region" description="Helical" evidence="6">
    <location>
        <begin position="421"/>
        <end position="445"/>
    </location>
</feature>
<evidence type="ECO:0000256" key="6">
    <source>
        <dbReference type="SAM" id="Phobius"/>
    </source>
</evidence>
<dbReference type="InterPro" id="IPR003838">
    <property type="entry name" value="ABC3_permease_C"/>
</dbReference>